<dbReference type="GO" id="GO:0000272">
    <property type="term" value="P:polysaccharide catabolic process"/>
    <property type="evidence" value="ECO:0007669"/>
    <property type="project" value="UniProtKB-KW"/>
</dbReference>
<evidence type="ECO:0000313" key="13">
    <source>
        <dbReference type="EMBL" id="CAM76701.1"/>
    </source>
</evidence>
<feature type="transmembrane region" description="Helical" evidence="12">
    <location>
        <begin position="443"/>
        <end position="460"/>
    </location>
</feature>
<protein>
    <recommendedName>
        <fullName evidence="11">Endo-1,3-beta-glucanase btgC</fullName>
    </recommendedName>
    <alternativeName>
        <fullName evidence="10">Laminarinase btgC</fullName>
    </alternativeName>
</protein>
<evidence type="ECO:0000256" key="7">
    <source>
        <dbReference type="ARBA" id="ARBA00023316"/>
    </source>
</evidence>
<evidence type="ECO:0000256" key="12">
    <source>
        <dbReference type="SAM" id="Phobius"/>
    </source>
</evidence>
<comment type="subcellular location">
    <subcellularLocation>
        <location evidence="1">Cell membrane</location>
    </subcellularLocation>
</comment>
<dbReference type="GO" id="GO:0005886">
    <property type="term" value="C:plasma membrane"/>
    <property type="evidence" value="ECO:0007669"/>
    <property type="project" value="UniProtKB-SubCell"/>
</dbReference>
<evidence type="ECO:0000256" key="11">
    <source>
        <dbReference type="ARBA" id="ARBA00043078"/>
    </source>
</evidence>
<dbReference type="Gene3D" id="3.20.20.80">
    <property type="entry name" value="Glycosidases"/>
    <property type="match status" value="1"/>
</dbReference>
<keyword evidence="5" id="KW-0325">Glycoprotein</keyword>
<feature type="transmembrane region" description="Helical" evidence="12">
    <location>
        <begin position="411"/>
        <end position="431"/>
    </location>
</feature>
<dbReference type="InterPro" id="IPR050732">
    <property type="entry name" value="Beta-glucan_modifiers"/>
</dbReference>
<keyword evidence="4 12" id="KW-0472">Membrane</keyword>
<evidence type="ECO:0000256" key="4">
    <source>
        <dbReference type="ARBA" id="ARBA00023136"/>
    </source>
</evidence>
<keyword evidence="2" id="KW-1003">Cell membrane</keyword>
<reference evidence="13" key="1">
    <citation type="journal article" date="2007" name="J. Bacteriol.">
        <title>Comparative genome analysis of four magnetotactic bacteria reveals a complex set of group-specific genes implicated in magnetosome biomineralization and function.</title>
        <authorList>
            <person name="Richter M."/>
            <person name="Kube M."/>
            <person name="Bazylinski D.A."/>
            <person name="Lombardot T."/>
            <person name="Gloeckner F.O."/>
            <person name="Reinhardt R."/>
            <person name="Schueler D."/>
        </authorList>
    </citation>
    <scope>NUCLEOTIDE SEQUENCE</scope>
    <source>
        <strain evidence="13">MSR-1</strain>
    </source>
</reference>
<keyword evidence="12" id="KW-1133">Transmembrane helix</keyword>
<dbReference type="PANTHER" id="PTHR16631:SF17">
    <property type="entry name" value="GLUCAN ENDO-1,3-BETA-GLUCOSIDASE BTGC"/>
    <property type="match status" value="1"/>
</dbReference>
<name>A4U1E4_9PROT</name>
<dbReference type="RefSeq" id="WP_106001801.1">
    <property type="nucleotide sequence ID" value="NZ_CP027527.1"/>
</dbReference>
<sequence length="566" mass="62485">MRIVLVLIAVAVTALISLTGWWWFNRPVPTALTFDEPFPSVSFASFRRGQSPITGDYPSPAQVEEDLKSLVGVTKGIRTYTSREGLDVLPALARKHGIEVTHSAWLGKKTDINAKEVQELIKSANANPDVIKRVIVGNEVLLRQDLSPEQLIAYIRQVKAAVKQPVSYADVWAFYLRYPQVADEVDYLTIHILPYWEDEPIGVEQSAEHIVKIYRMIQEKFPGKKILIGEAGWPTRGRNRGPAAVNMENAAYFVRTLAQVSKQNGFDYNVVEAFDQPWKAKLEGTVGGFWGVVDTHRDVKFGMSGAVQANANWLMHAAIATILGAGAALFFLLKPVVYTPPRVVVLAVLAQILATAVVWQGLNALWIAYSLFQDGWALLRIALHTAFAALIFKTAALALRPDDHSQPSRWGERLIIVYGVCTFAISMLLLFNGRYRDIPNLEFLVPCLGLTAWGLIRMAILGKTWTEAFAVGHLFAGAMPAQLGPAKEMTIGLWIAAAAGPLSEAVALYLGEDFQTMHPDLDQQIPLMAEIAVANGEMLVWASMVLIMSLPFLAEWRLAKRGSVQG</sequence>
<feature type="transmembrane region" description="Helical" evidence="12">
    <location>
        <begin position="345"/>
        <end position="369"/>
    </location>
</feature>
<comment type="function">
    <text evidence="9">Glucanases play a role in cell expansion during growth, in cell-cell fusion during mating, and in spore release during sporulation. This enzyme may be involved in beta-glucan degradation. Active on laminarin and lichenan.</text>
</comment>
<evidence type="ECO:0000256" key="6">
    <source>
        <dbReference type="ARBA" id="ARBA00023277"/>
    </source>
</evidence>
<evidence type="ECO:0000256" key="2">
    <source>
        <dbReference type="ARBA" id="ARBA00022475"/>
    </source>
</evidence>
<evidence type="ECO:0000256" key="9">
    <source>
        <dbReference type="ARBA" id="ARBA00037649"/>
    </source>
</evidence>
<dbReference type="GO" id="GO:0016787">
    <property type="term" value="F:hydrolase activity"/>
    <property type="evidence" value="ECO:0007669"/>
    <property type="project" value="UniProtKB-KW"/>
</dbReference>
<dbReference type="EMBL" id="CU459003">
    <property type="protein sequence ID" value="CAM76701.1"/>
    <property type="molecule type" value="Genomic_DNA"/>
</dbReference>
<evidence type="ECO:0000256" key="5">
    <source>
        <dbReference type="ARBA" id="ARBA00023180"/>
    </source>
</evidence>
<keyword evidence="6" id="KW-0119">Carbohydrate metabolism</keyword>
<organism evidence="13">
    <name type="scientific">Magnetospirillum gryphiswaldense</name>
    <dbReference type="NCBI Taxonomy" id="55518"/>
    <lineage>
        <taxon>Bacteria</taxon>
        <taxon>Pseudomonadati</taxon>
        <taxon>Pseudomonadota</taxon>
        <taxon>Alphaproteobacteria</taxon>
        <taxon>Rhodospirillales</taxon>
        <taxon>Rhodospirillaceae</taxon>
        <taxon>Magnetospirillum</taxon>
    </lineage>
</organism>
<evidence type="ECO:0000256" key="3">
    <source>
        <dbReference type="ARBA" id="ARBA00022801"/>
    </source>
</evidence>
<evidence type="ECO:0000256" key="8">
    <source>
        <dbReference type="ARBA" id="ARBA00023326"/>
    </source>
</evidence>
<dbReference type="InterPro" id="IPR017853">
    <property type="entry name" value="GH"/>
</dbReference>
<dbReference type="SUPFAM" id="SSF51445">
    <property type="entry name" value="(Trans)glycosidases"/>
    <property type="match status" value="1"/>
</dbReference>
<proteinExistence type="predicted"/>
<keyword evidence="3" id="KW-0378">Hydrolase</keyword>
<dbReference type="GO" id="GO:0071555">
    <property type="term" value="P:cell wall organization"/>
    <property type="evidence" value="ECO:0007669"/>
    <property type="project" value="UniProtKB-KW"/>
</dbReference>
<evidence type="ECO:0000256" key="1">
    <source>
        <dbReference type="ARBA" id="ARBA00004236"/>
    </source>
</evidence>
<keyword evidence="8" id="KW-0624">Polysaccharide degradation</keyword>
<feature type="transmembrane region" description="Helical" evidence="12">
    <location>
        <begin position="381"/>
        <end position="399"/>
    </location>
</feature>
<keyword evidence="12" id="KW-0812">Transmembrane</keyword>
<keyword evidence="7" id="KW-0961">Cell wall biogenesis/degradation</keyword>
<feature type="transmembrane region" description="Helical" evidence="12">
    <location>
        <begin position="491"/>
        <end position="511"/>
    </location>
</feature>
<dbReference type="PANTHER" id="PTHR16631">
    <property type="entry name" value="GLUCAN 1,3-BETA-GLUCOSIDASE"/>
    <property type="match status" value="1"/>
</dbReference>
<gene>
    <name evidence="13" type="ORF">MGR_3054</name>
</gene>
<dbReference type="AlphaFoldDB" id="A4U1E4"/>
<accession>A4U1E4</accession>
<feature type="transmembrane region" description="Helical" evidence="12">
    <location>
        <begin position="313"/>
        <end position="333"/>
    </location>
</feature>
<evidence type="ECO:0000256" key="10">
    <source>
        <dbReference type="ARBA" id="ARBA00042373"/>
    </source>
</evidence>
<feature type="transmembrane region" description="Helical" evidence="12">
    <location>
        <begin position="531"/>
        <end position="553"/>
    </location>
</feature>